<dbReference type="PANTHER" id="PTHR24305">
    <property type="entry name" value="CYTOCHROME P450"/>
    <property type="match status" value="1"/>
</dbReference>
<dbReference type="InterPro" id="IPR036396">
    <property type="entry name" value="Cyt_P450_sf"/>
</dbReference>
<comment type="caution">
    <text evidence="5">The sequence shown here is derived from an EMBL/GenBank/DDBJ whole genome shotgun (WGS) entry which is preliminary data.</text>
</comment>
<dbReference type="Proteomes" id="UP001165189">
    <property type="component" value="Unassembled WGS sequence"/>
</dbReference>
<protein>
    <submittedName>
        <fullName evidence="5">Unnamed protein product</fullName>
    </submittedName>
</protein>
<keyword evidence="6" id="KW-1185">Reference proteome</keyword>
<evidence type="ECO:0000313" key="6">
    <source>
        <dbReference type="Proteomes" id="UP001165189"/>
    </source>
</evidence>
<reference evidence="5" key="1">
    <citation type="submission" date="2023-04" db="EMBL/GenBank/DDBJ databases">
        <title>Aspergillus oryzae var. brunneus NBRC 4377.</title>
        <authorList>
            <person name="Ichikawa N."/>
            <person name="Sato H."/>
            <person name="Tonouchi N."/>
        </authorList>
    </citation>
    <scope>NUCLEOTIDE SEQUENCE</scope>
    <source>
        <strain evidence="5">NBRC 4377</strain>
    </source>
</reference>
<evidence type="ECO:0000256" key="4">
    <source>
        <dbReference type="SAM" id="Phobius"/>
    </source>
</evidence>
<evidence type="ECO:0000256" key="1">
    <source>
        <dbReference type="ARBA" id="ARBA00010617"/>
    </source>
</evidence>
<organism evidence="5 6">
    <name type="scientific">Aspergillus oryzae var. brunneus</name>
    <dbReference type="NCBI Taxonomy" id="332754"/>
    <lineage>
        <taxon>Eukaryota</taxon>
        <taxon>Fungi</taxon>
        <taxon>Dikarya</taxon>
        <taxon>Ascomycota</taxon>
        <taxon>Pezizomycotina</taxon>
        <taxon>Eurotiomycetes</taxon>
        <taxon>Eurotiomycetidae</taxon>
        <taxon>Eurotiales</taxon>
        <taxon>Aspergillaceae</taxon>
        <taxon>Aspergillus</taxon>
        <taxon>Aspergillus subgen. Circumdati</taxon>
    </lineage>
</organism>
<sequence length="217" mass="24899">MLSITELIMDLGLAIVILGVSHLLWNYLSSPLKAFPGPLWASFTNLWRLQDVFKGRCDITHNQLHRKYGTAVRMGPKVLSLSDPSVIPHVFNSKNPWMKVGVFYLQSKRHISNQPNHQSDMYNVNDVIVSGVRLKNLFSHQDEKWHSTYIRPVKGLYSMTKVQDMEPGVDVTINLFMDKLRERFVEKGQLCDMADYLNFCKFPTILLPSTPLIPGPR</sequence>
<dbReference type="InterPro" id="IPR050121">
    <property type="entry name" value="Cytochrome_P450_monoxygenase"/>
</dbReference>
<evidence type="ECO:0000313" key="5">
    <source>
        <dbReference type="EMBL" id="GMG48697.1"/>
    </source>
</evidence>
<dbReference type="PANTHER" id="PTHR24305:SF180">
    <property type="entry name" value="P450, PUTATIVE (EUROFUNG)-RELATED"/>
    <property type="match status" value="1"/>
</dbReference>
<keyword evidence="2" id="KW-0560">Oxidoreductase</keyword>
<feature type="transmembrane region" description="Helical" evidence="4">
    <location>
        <begin position="7"/>
        <end position="28"/>
    </location>
</feature>
<evidence type="ECO:0000256" key="2">
    <source>
        <dbReference type="ARBA" id="ARBA00023002"/>
    </source>
</evidence>
<keyword evidence="3" id="KW-0503">Monooxygenase</keyword>
<accession>A0ABQ6L2I5</accession>
<dbReference type="SUPFAM" id="SSF48264">
    <property type="entry name" value="Cytochrome P450"/>
    <property type="match status" value="1"/>
</dbReference>
<name>A0ABQ6L2I5_ASPOZ</name>
<proteinExistence type="inferred from homology"/>
<gene>
    <name evidence="5" type="ORF">Aory05_000736500</name>
</gene>
<keyword evidence="4" id="KW-0472">Membrane</keyword>
<keyword evidence="4" id="KW-0812">Transmembrane</keyword>
<comment type="similarity">
    <text evidence="1">Belongs to the cytochrome P450 family.</text>
</comment>
<evidence type="ECO:0000256" key="3">
    <source>
        <dbReference type="ARBA" id="ARBA00023033"/>
    </source>
</evidence>
<dbReference type="Gene3D" id="1.10.630.10">
    <property type="entry name" value="Cytochrome P450"/>
    <property type="match status" value="1"/>
</dbReference>
<dbReference type="EMBL" id="BSYB01000029">
    <property type="protein sequence ID" value="GMG48697.1"/>
    <property type="molecule type" value="Genomic_DNA"/>
</dbReference>
<keyword evidence="4" id="KW-1133">Transmembrane helix</keyword>